<feature type="domain" description="Rhodanese" evidence="2">
    <location>
        <begin position="35"/>
        <end position="120"/>
    </location>
</feature>
<evidence type="ECO:0000313" key="3">
    <source>
        <dbReference type="EMBL" id="APG66201.1"/>
    </source>
</evidence>
<evidence type="ECO:0000259" key="2">
    <source>
        <dbReference type="PROSITE" id="PS50206"/>
    </source>
</evidence>
<keyword evidence="4" id="KW-1185">Reference proteome</keyword>
<dbReference type="CDD" id="cd00158">
    <property type="entry name" value="RHOD"/>
    <property type="match status" value="1"/>
</dbReference>
<feature type="chain" id="PRO_5012792356" evidence="1">
    <location>
        <begin position="20"/>
        <end position="120"/>
    </location>
</feature>
<dbReference type="KEGG" id="ten:LPB136_12820"/>
<dbReference type="STRING" id="1850252.LPB136_12820"/>
<dbReference type="Pfam" id="PF00581">
    <property type="entry name" value="Rhodanese"/>
    <property type="match status" value="1"/>
</dbReference>
<accession>A0A1L3JM53</accession>
<dbReference type="RefSeq" id="WP_072556724.1">
    <property type="nucleotide sequence ID" value="NZ_CP018155.1"/>
</dbReference>
<dbReference type="OrthoDB" id="9808735at2"/>
<name>A0A1L3JM53_9FLAO</name>
<sequence length="120" mass="13633">MRSLLCVFLTLFFISCSNSQEIKSITTRELKTILSNDKIQLLDVRTTSEIEQGFIETAVFSDVNKDGFYDSVSSVIDKKKPVYIYCRSGGRSMKASKILQEKGYKVINVLGGYNAWKQEK</sequence>
<dbReference type="AlphaFoldDB" id="A0A1L3JM53"/>
<dbReference type="SMART" id="SM00450">
    <property type="entry name" value="RHOD"/>
    <property type="match status" value="1"/>
</dbReference>
<dbReference type="PROSITE" id="PS51257">
    <property type="entry name" value="PROKAR_LIPOPROTEIN"/>
    <property type="match status" value="1"/>
</dbReference>
<dbReference type="InterPro" id="IPR001763">
    <property type="entry name" value="Rhodanese-like_dom"/>
</dbReference>
<protein>
    <submittedName>
        <fullName evidence="3">Rhodanese-like domain-containing protein</fullName>
    </submittedName>
</protein>
<organism evidence="3 4">
    <name type="scientific">Tenacibaculum todarodis</name>
    <dbReference type="NCBI Taxonomy" id="1850252"/>
    <lineage>
        <taxon>Bacteria</taxon>
        <taxon>Pseudomonadati</taxon>
        <taxon>Bacteroidota</taxon>
        <taxon>Flavobacteriia</taxon>
        <taxon>Flavobacteriales</taxon>
        <taxon>Flavobacteriaceae</taxon>
        <taxon>Tenacibaculum</taxon>
    </lineage>
</organism>
<dbReference type="InterPro" id="IPR050229">
    <property type="entry name" value="GlpE_sulfurtransferase"/>
</dbReference>
<dbReference type="PANTHER" id="PTHR43031:SF1">
    <property type="entry name" value="PYRIDINE NUCLEOTIDE-DISULPHIDE OXIDOREDUCTASE"/>
    <property type="match status" value="1"/>
</dbReference>
<feature type="signal peptide" evidence="1">
    <location>
        <begin position="1"/>
        <end position="19"/>
    </location>
</feature>
<proteinExistence type="predicted"/>
<dbReference type="InterPro" id="IPR036873">
    <property type="entry name" value="Rhodanese-like_dom_sf"/>
</dbReference>
<dbReference type="Proteomes" id="UP000181898">
    <property type="component" value="Chromosome"/>
</dbReference>
<dbReference type="Gene3D" id="3.40.250.10">
    <property type="entry name" value="Rhodanese-like domain"/>
    <property type="match status" value="1"/>
</dbReference>
<keyword evidence="1" id="KW-0732">Signal</keyword>
<reference evidence="3 4" key="1">
    <citation type="submission" date="2016-11" db="EMBL/GenBank/DDBJ databases">
        <title>Tenacibaculum sp. LPB0136, isolated from marine environment.</title>
        <authorList>
            <person name="Kim E."/>
            <person name="Yi H."/>
        </authorList>
    </citation>
    <scope>NUCLEOTIDE SEQUENCE [LARGE SCALE GENOMIC DNA]</scope>
    <source>
        <strain evidence="3 4">LPB0136</strain>
    </source>
</reference>
<dbReference type="PROSITE" id="PS50206">
    <property type="entry name" value="RHODANESE_3"/>
    <property type="match status" value="1"/>
</dbReference>
<dbReference type="EMBL" id="CP018155">
    <property type="protein sequence ID" value="APG66201.1"/>
    <property type="molecule type" value="Genomic_DNA"/>
</dbReference>
<evidence type="ECO:0000313" key="4">
    <source>
        <dbReference type="Proteomes" id="UP000181898"/>
    </source>
</evidence>
<evidence type="ECO:0000256" key="1">
    <source>
        <dbReference type="SAM" id="SignalP"/>
    </source>
</evidence>
<dbReference type="PANTHER" id="PTHR43031">
    <property type="entry name" value="FAD-DEPENDENT OXIDOREDUCTASE"/>
    <property type="match status" value="1"/>
</dbReference>
<dbReference type="SUPFAM" id="SSF52821">
    <property type="entry name" value="Rhodanese/Cell cycle control phosphatase"/>
    <property type="match status" value="1"/>
</dbReference>
<gene>
    <name evidence="3" type="ORF">LPB136_12820</name>
</gene>